<organism evidence="2 3">
    <name type="scientific">Colocasia esculenta</name>
    <name type="common">Wild taro</name>
    <name type="synonym">Arum esculentum</name>
    <dbReference type="NCBI Taxonomy" id="4460"/>
    <lineage>
        <taxon>Eukaryota</taxon>
        <taxon>Viridiplantae</taxon>
        <taxon>Streptophyta</taxon>
        <taxon>Embryophyta</taxon>
        <taxon>Tracheophyta</taxon>
        <taxon>Spermatophyta</taxon>
        <taxon>Magnoliopsida</taxon>
        <taxon>Liliopsida</taxon>
        <taxon>Araceae</taxon>
        <taxon>Aroideae</taxon>
        <taxon>Colocasieae</taxon>
        <taxon>Colocasia</taxon>
    </lineage>
</organism>
<dbReference type="AlphaFoldDB" id="A0A843V7P0"/>
<name>A0A843V7P0_COLES</name>
<dbReference type="EMBL" id="NMUH01001666">
    <property type="protein sequence ID" value="MQL94382.1"/>
    <property type="molecule type" value="Genomic_DNA"/>
</dbReference>
<evidence type="ECO:0000313" key="3">
    <source>
        <dbReference type="Proteomes" id="UP000652761"/>
    </source>
</evidence>
<comment type="caution">
    <text evidence="2">The sequence shown here is derived from an EMBL/GenBank/DDBJ whole genome shotgun (WGS) entry which is preliminary data.</text>
</comment>
<proteinExistence type="predicted"/>
<evidence type="ECO:0000256" key="1">
    <source>
        <dbReference type="SAM" id="MobiDB-lite"/>
    </source>
</evidence>
<evidence type="ECO:0000313" key="2">
    <source>
        <dbReference type="EMBL" id="MQL94382.1"/>
    </source>
</evidence>
<sequence length="338" mass="36948">MAGLFIFCCSSSTIIPQVALKEPVETTSMPRRSSIVGYSRGMVPHLPGKWHVLFANLHRIFLVRRAHASHTKVPSPLYPPMAPGAALDVQIAAQEHEQAMTVVVAEDDPVEQTFLCKRCVDTPINGVDTSTQIQRKNCRSRVPRSTHSQGRLTLDPVPRTASLRNWGSRSTHSRADRHGTSLPEQKPLKHLKEADQVEAIVGEEFKDGPTSQIAEHRLGLHVYKLLPNPSFYKGVHLKNELSQKWLRSIHPPPSRSFPHIYFDPSVAATVVVAAAITGRTAATGVYIGSVDTAAELQPLASVGVAHLLAGQKSSLTLRSLEGFLPNLQPLGLHALQSL</sequence>
<keyword evidence="3" id="KW-1185">Reference proteome</keyword>
<accession>A0A843V7P0</accession>
<protein>
    <submittedName>
        <fullName evidence="2">Uncharacterized protein</fullName>
    </submittedName>
</protein>
<reference evidence="2" key="1">
    <citation type="submission" date="2017-07" db="EMBL/GenBank/DDBJ databases">
        <title>Taro Niue Genome Assembly and Annotation.</title>
        <authorList>
            <person name="Atibalentja N."/>
            <person name="Keating K."/>
            <person name="Fields C.J."/>
        </authorList>
    </citation>
    <scope>NUCLEOTIDE SEQUENCE</scope>
    <source>
        <strain evidence="2">Niue_2</strain>
        <tissue evidence="2">Leaf</tissue>
    </source>
</reference>
<feature type="region of interest" description="Disordered" evidence="1">
    <location>
        <begin position="140"/>
        <end position="184"/>
    </location>
</feature>
<gene>
    <name evidence="2" type="ORF">Taro_027040</name>
</gene>
<dbReference type="Proteomes" id="UP000652761">
    <property type="component" value="Unassembled WGS sequence"/>
</dbReference>